<dbReference type="EMBL" id="VANU01000001">
    <property type="protein sequence ID" value="TLP40819.1"/>
    <property type="molecule type" value="Genomic_DNA"/>
</dbReference>
<feature type="transmembrane region" description="Helical" evidence="1">
    <location>
        <begin position="178"/>
        <end position="195"/>
    </location>
</feature>
<comment type="caution">
    <text evidence="3">The sequence shown here is derived from an EMBL/GenBank/DDBJ whole genome shotgun (WGS) entry which is preliminary data.</text>
</comment>
<protein>
    <submittedName>
        <fullName evidence="3">DMT family transporter</fullName>
    </submittedName>
</protein>
<name>A0A5R8Y3Y5_9BACT</name>
<feature type="domain" description="EamA" evidence="2">
    <location>
        <begin position="9"/>
        <end position="141"/>
    </location>
</feature>
<dbReference type="PANTHER" id="PTHR22911">
    <property type="entry name" value="ACYL-MALONYL CONDENSING ENZYME-RELATED"/>
    <property type="match status" value="1"/>
</dbReference>
<proteinExistence type="predicted"/>
<dbReference type="Pfam" id="PF00892">
    <property type="entry name" value="EamA"/>
    <property type="match status" value="2"/>
</dbReference>
<keyword evidence="1" id="KW-0472">Membrane</keyword>
<keyword evidence="1" id="KW-0812">Transmembrane</keyword>
<dbReference type="PANTHER" id="PTHR22911:SF76">
    <property type="entry name" value="EAMA DOMAIN-CONTAINING PROTEIN"/>
    <property type="match status" value="1"/>
</dbReference>
<dbReference type="InterPro" id="IPR037185">
    <property type="entry name" value="EmrE-like"/>
</dbReference>
<feature type="transmembrane region" description="Helical" evidence="1">
    <location>
        <begin position="7"/>
        <end position="27"/>
    </location>
</feature>
<accession>A0A5R8Y3Y5</accession>
<evidence type="ECO:0000256" key="1">
    <source>
        <dbReference type="SAM" id="Phobius"/>
    </source>
</evidence>
<dbReference type="AlphaFoldDB" id="A0A5R8Y3Y5"/>
<feature type="transmembrane region" description="Helical" evidence="1">
    <location>
        <begin position="263"/>
        <end position="280"/>
    </location>
</feature>
<feature type="domain" description="EamA" evidence="2">
    <location>
        <begin position="150"/>
        <end position="278"/>
    </location>
</feature>
<organism evidence="3 4">
    <name type="scientific">Arcobacter arenosus</name>
    <dbReference type="NCBI Taxonomy" id="2576037"/>
    <lineage>
        <taxon>Bacteria</taxon>
        <taxon>Pseudomonadati</taxon>
        <taxon>Campylobacterota</taxon>
        <taxon>Epsilonproteobacteria</taxon>
        <taxon>Campylobacterales</taxon>
        <taxon>Arcobacteraceae</taxon>
        <taxon>Arcobacter</taxon>
    </lineage>
</organism>
<feature type="transmembrane region" description="Helical" evidence="1">
    <location>
        <begin position="69"/>
        <end position="89"/>
    </location>
</feature>
<feature type="transmembrane region" description="Helical" evidence="1">
    <location>
        <begin position="95"/>
        <end position="118"/>
    </location>
</feature>
<evidence type="ECO:0000259" key="2">
    <source>
        <dbReference type="Pfam" id="PF00892"/>
    </source>
</evidence>
<keyword evidence="1" id="KW-1133">Transmembrane helix</keyword>
<dbReference type="OrthoDB" id="9810239at2"/>
<dbReference type="InterPro" id="IPR000620">
    <property type="entry name" value="EamA_dom"/>
</dbReference>
<feature type="transmembrane region" description="Helical" evidence="1">
    <location>
        <begin position="125"/>
        <end position="144"/>
    </location>
</feature>
<feature type="transmembrane region" description="Helical" evidence="1">
    <location>
        <begin position="207"/>
        <end position="227"/>
    </location>
</feature>
<dbReference type="Proteomes" id="UP000308901">
    <property type="component" value="Unassembled WGS sequence"/>
</dbReference>
<feature type="transmembrane region" description="Helical" evidence="1">
    <location>
        <begin position="239"/>
        <end position="257"/>
    </location>
</feature>
<dbReference type="SUPFAM" id="SSF103481">
    <property type="entry name" value="Multidrug resistance efflux transporter EmrE"/>
    <property type="match status" value="2"/>
</dbReference>
<gene>
    <name evidence="3" type="ORF">FDK22_02035</name>
</gene>
<dbReference type="GO" id="GO:0016020">
    <property type="term" value="C:membrane"/>
    <property type="evidence" value="ECO:0007669"/>
    <property type="project" value="InterPro"/>
</dbReference>
<feature type="transmembrane region" description="Helical" evidence="1">
    <location>
        <begin position="150"/>
        <end position="169"/>
    </location>
</feature>
<evidence type="ECO:0000313" key="4">
    <source>
        <dbReference type="Proteomes" id="UP000308901"/>
    </source>
</evidence>
<evidence type="ECO:0000313" key="3">
    <source>
        <dbReference type="EMBL" id="TLP40819.1"/>
    </source>
</evidence>
<dbReference type="RefSeq" id="WP_138151221.1">
    <property type="nucleotide sequence ID" value="NZ_VANU01000001.1"/>
</dbReference>
<reference evidence="3 4" key="1">
    <citation type="submission" date="2019-05" db="EMBL/GenBank/DDBJ databases">
        <title>Arcobacter sp. nov., isolated from sea sediment.</title>
        <authorList>
            <person name="Kim W."/>
        </authorList>
    </citation>
    <scope>NUCLEOTIDE SEQUENCE [LARGE SCALE GENOMIC DNA]</scope>
    <source>
        <strain evidence="3 4">CAU 1517</strain>
    </source>
</reference>
<keyword evidence="4" id="KW-1185">Reference proteome</keyword>
<feature type="transmembrane region" description="Helical" evidence="1">
    <location>
        <begin position="39"/>
        <end position="57"/>
    </location>
</feature>
<sequence length="286" mass="31667">MLKDTRIQGMLIATLGVFIISFDALLIRLSNTDASVVTFYRGLFMGISMLLLWLIINKGKITFKIKPKEFLTFSVVTILSSIGTCLFVFSIKYTIAANTVVLLSTASFFAAIFSYIFLKEKIKKNTLIAIIISFLGIAIVFGSSSSFGSLGDLLGVLLAIAIGLELTLLRKYQHFSKVLIISLSGFLIAIIMYFSNDNIFDVSSENLQWLFLMGFIQIPLAMYLIFLSTKFITSAEVSLFSIIETVLAPVWLWLALGELVPKMTIIGGALVVIAIFINAMPNKKYN</sequence>